<protein>
    <recommendedName>
        <fullName evidence="1">[RNA-polymerase]-subunit kinase</fullName>
        <ecNumber evidence="1">2.7.11.23</ecNumber>
    </recommendedName>
</protein>
<dbReference type="GO" id="GO:0005634">
    <property type="term" value="C:nucleus"/>
    <property type="evidence" value="ECO:0007669"/>
    <property type="project" value="TreeGrafter"/>
</dbReference>
<evidence type="ECO:0000313" key="4">
    <source>
        <dbReference type="Proteomes" id="UP000729402"/>
    </source>
</evidence>
<gene>
    <name evidence="3" type="ORF">GUJ93_ZPchr0001g31550</name>
</gene>
<organism evidence="3 4">
    <name type="scientific">Zizania palustris</name>
    <name type="common">Northern wild rice</name>
    <dbReference type="NCBI Taxonomy" id="103762"/>
    <lineage>
        <taxon>Eukaryota</taxon>
        <taxon>Viridiplantae</taxon>
        <taxon>Streptophyta</taxon>
        <taxon>Embryophyta</taxon>
        <taxon>Tracheophyta</taxon>
        <taxon>Spermatophyta</taxon>
        <taxon>Magnoliopsida</taxon>
        <taxon>Liliopsida</taxon>
        <taxon>Poales</taxon>
        <taxon>Poaceae</taxon>
        <taxon>BOP clade</taxon>
        <taxon>Oryzoideae</taxon>
        <taxon>Oryzeae</taxon>
        <taxon>Zizaniinae</taxon>
        <taxon>Zizania</taxon>
    </lineage>
</organism>
<evidence type="ECO:0000313" key="3">
    <source>
        <dbReference type="EMBL" id="KAG8051756.1"/>
    </source>
</evidence>
<dbReference type="InterPro" id="IPR050108">
    <property type="entry name" value="CDK"/>
</dbReference>
<evidence type="ECO:0000256" key="1">
    <source>
        <dbReference type="ARBA" id="ARBA00012409"/>
    </source>
</evidence>
<name>A0A8J5S837_ZIZPA</name>
<dbReference type="Proteomes" id="UP000729402">
    <property type="component" value="Unassembled WGS sequence"/>
</dbReference>
<reference evidence="3" key="2">
    <citation type="submission" date="2021-02" db="EMBL/GenBank/DDBJ databases">
        <authorList>
            <person name="Kimball J.A."/>
            <person name="Haas M.W."/>
            <person name="Macchietto M."/>
            <person name="Kono T."/>
            <person name="Duquette J."/>
            <person name="Shao M."/>
        </authorList>
    </citation>
    <scope>NUCLEOTIDE SEQUENCE</scope>
    <source>
        <tissue evidence="3">Fresh leaf tissue</tissue>
    </source>
</reference>
<keyword evidence="2" id="KW-0597">Phosphoprotein</keyword>
<accession>A0A8J5S837</accession>
<dbReference type="GO" id="GO:0008353">
    <property type="term" value="F:RNA polymerase II CTD heptapeptide repeat kinase activity"/>
    <property type="evidence" value="ECO:0007669"/>
    <property type="project" value="UniProtKB-EC"/>
</dbReference>
<comment type="caution">
    <text evidence="3">The sequence shown here is derived from an EMBL/GenBank/DDBJ whole genome shotgun (WGS) entry which is preliminary data.</text>
</comment>
<dbReference type="AlphaFoldDB" id="A0A8J5S837"/>
<dbReference type="EMBL" id="JAAALK010000288">
    <property type="protein sequence ID" value="KAG8051756.1"/>
    <property type="molecule type" value="Genomic_DNA"/>
</dbReference>
<sequence length="118" mass="13588">MHAIFYALNGYGRTCRHQILCIADTSPGLALFIFSPIFFLSSHVQFKCYMRQLLLELDHWHARGVMHWEIKCTNLLVSNASKLKVAEVLLGATAYEPSVDLWSVDYVFTEMHAWEPIL</sequence>
<dbReference type="OrthoDB" id="1732493at2759"/>
<dbReference type="PANTHER" id="PTHR24056">
    <property type="entry name" value="CELL DIVISION PROTEIN KINASE"/>
    <property type="match status" value="1"/>
</dbReference>
<proteinExistence type="predicted"/>
<keyword evidence="4" id="KW-1185">Reference proteome</keyword>
<dbReference type="PANTHER" id="PTHR24056:SF522">
    <property type="entry name" value="OS12G0577700 PROTEIN"/>
    <property type="match status" value="1"/>
</dbReference>
<dbReference type="GO" id="GO:0032968">
    <property type="term" value="P:positive regulation of transcription elongation by RNA polymerase II"/>
    <property type="evidence" value="ECO:0007669"/>
    <property type="project" value="TreeGrafter"/>
</dbReference>
<dbReference type="GO" id="GO:0000307">
    <property type="term" value="C:cyclin-dependent protein kinase holoenzyme complex"/>
    <property type="evidence" value="ECO:0007669"/>
    <property type="project" value="TreeGrafter"/>
</dbReference>
<evidence type="ECO:0000256" key="2">
    <source>
        <dbReference type="ARBA" id="ARBA00022553"/>
    </source>
</evidence>
<dbReference type="EC" id="2.7.11.23" evidence="1"/>
<reference evidence="3" key="1">
    <citation type="journal article" date="2021" name="bioRxiv">
        <title>Whole Genome Assembly and Annotation of Northern Wild Rice, Zizania palustris L., Supports a Whole Genome Duplication in the Zizania Genus.</title>
        <authorList>
            <person name="Haas M."/>
            <person name="Kono T."/>
            <person name="Macchietto M."/>
            <person name="Millas R."/>
            <person name="McGilp L."/>
            <person name="Shao M."/>
            <person name="Duquette J."/>
            <person name="Hirsch C.N."/>
            <person name="Kimball J."/>
        </authorList>
    </citation>
    <scope>NUCLEOTIDE SEQUENCE</scope>
    <source>
        <tissue evidence="3">Fresh leaf tissue</tissue>
    </source>
</reference>